<feature type="domain" description="Flagellar protein FlgJ N-terminal" evidence="1">
    <location>
        <begin position="99"/>
        <end position="147"/>
    </location>
</feature>
<dbReference type="Pfam" id="PF10135">
    <property type="entry name" value="Rod-binding"/>
    <property type="match status" value="1"/>
</dbReference>
<dbReference type="RefSeq" id="WP_100718902.1">
    <property type="nucleotide sequence ID" value="NZ_JAIZBN010000001.1"/>
</dbReference>
<dbReference type="EMBL" id="RQGI01000059">
    <property type="protein sequence ID" value="TGL67102.1"/>
    <property type="molecule type" value="Genomic_DNA"/>
</dbReference>
<name>A0A2N0AXG7_9LEPT</name>
<dbReference type="GeneID" id="93341446"/>
<dbReference type="Proteomes" id="UP000297352">
    <property type="component" value="Unassembled WGS sequence"/>
</dbReference>
<dbReference type="EMBL" id="JAMQQD010000008">
    <property type="protein sequence ID" value="MCW7516932.1"/>
    <property type="molecule type" value="Genomic_DNA"/>
</dbReference>
<protein>
    <submittedName>
        <fullName evidence="3">Cell division protein</fullName>
    </submittedName>
    <submittedName>
        <fullName evidence="2">Rod-binding protein</fullName>
    </submittedName>
</protein>
<accession>A0A2N0AXG7</accession>
<gene>
    <name evidence="3" type="ORF">EHQ60_16940</name>
    <name evidence="2" type="ORF">ND810_17320</name>
</gene>
<evidence type="ECO:0000313" key="2">
    <source>
        <dbReference type="EMBL" id="MCW7516932.1"/>
    </source>
</evidence>
<dbReference type="GO" id="GO:0051301">
    <property type="term" value="P:cell division"/>
    <property type="evidence" value="ECO:0007669"/>
    <property type="project" value="UniProtKB-KW"/>
</dbReference>
<comment type="caution">
    <text evidence="2">The sequence shown here is derived from an EMBL/GenBank/DDBJ whole genome shotgun (WGS) entry which is preliminary data.</text>
</comment>
<keyword evidence="4" id="KW-1185">Reference proteome</keyword>
<evidence type="ECO:0000313" key="4">
    <source>
        <dbReference type="Proteomes" id="UP000297352"/>
    </source>
</evidence>
<dbReference type="InterPro" id="IPR019301">
    <property type="entry name" value="Flagellar_prot_FlgJ_N"/>
</dbReference>
<reference evidence="3" key="1">
    <citation type="submission" date="2018-10" db="EMBL/GenBank/DDBJ databases">
        <authorList>
            <person name="Vincent A.T."/>
            <person name="Schiettekatte O."/>
            <person name="Bourhy P."/>
            <person name="Veyrier F.J."/>
            <person name="Picardeau M."/>
        </authorList>
    </citation>
    <scope>NUCLEOTIDE SEQUENCE</scope>
    <source>
        <strain evidence="3">201702449</strain>
    </source>
</reference>
<reference evidence="4" key="2">
    <citation type="journal article" date="2019" name="PLoS Negl. Trop. Dis.">
        <title>Revisiting the worldwide diversity of Leptospira species in the environment.</title>
        <authorList>
            <person name="Vincent A.T."/>
            <person name="Schiettekatte O."/>
            <person name="Bourhy P."/>
            <person name="Veyrier F.J."/>
            <person name="Picardeau M."/>
        </authorList>
    </citation>
    <scope>NUCLEOTIDE SEQUENCE [LARGE SCALE GENOMIC DNA]</scope>
    <source>
        <strain evidence="4">201702449</strain>
    </source>
</reference>
<keyword evidence="3" id="KW-0132">Cell division</keyword>
<evidence type="ECO:0000313" key="3">
    <source>
        <dbReference type="EMBL" id="TGL67102.1"/>
    </source>
</evidence>
<dbReference type="Proteomes" id="UP001209694">
    <property type="component" value="Unassembled WGS sequence"/>
</dbReference>
<proteinExistence type="predicted"/>
<reference evidence="2" key="3">
    <citation type="submission" date="2022-06" db="EMBL/GenBank/DDBJ databases">
        <title>Leptospira isolates from biofilms formed at urban environments.</title>
        <authorList>
            <person name="Ribeiro P.S."/>
            <person name="Sousa T."/>
            <person name="Carvalho N."/>
            <person name="Aburjaile F."/>
            <person name="Neves F."/>
            <person name="Oliveira D."/>
            <person name="Blanco L."/>
            <person name="Lima J."/>
            <person name="Costa F."/>
            <person name="Brenig B."/>
            <person name="Soares S."/>
            <person name="Ramos R."/>
            <person name="Goes-Neto A."/>
            <person name="Matiuzzi M."/>
            <person name="Azevedo V."/>
            <person name="Ristow P."/>
        </authorList>
    </citation>
    <scope>NUCLEOTIDE SEQUENCE</scope>
    <source>
        <strain evidence="2">VSF7</strain>
    </source>
</reference>
<dbReference type="AlphaFoldDB" id="A0A2N0AXG7"/>
<sequence length="161" mass="18555">MDIHKIQDYSGRLSRSKDETILNRMKSLSDPKGKETNGKNSSEFQNLLETHEELMGKVSSSSLKVPQNIREEITADPYRKKLYDASVEFESVFVKMMLKEMKNTIHKEKLIDGGYAEEIFEDMLYDEYAKNISQNESMGLAEEIYKQMSASLPPVKSKPYL</sequence>
<evidence type="ECO:0000259" key="1">
    <source>
        <dbReference type="Pfam" id="PF10135"/>
    </source>
</evidence>
<keyword evidence="3" id="KW-0131">Cell cycle</keyword>
<evidence type="ECO:0000313" key="5">
    <source>
        <dbReference type="Proteomes" id="UP001209694"/>
    </source>
</evidence>
<organism evidence="2 5">
    <name type="scientific">Leptospira levettii</name>
    <dbReference type="NCBI Taxonomy" id="2023178"/>
    <lineage>
        <taxon>Bacteria</taxon>
        <taxon>Pseudomonadati</taxon>
        <taxon>Spirochaetota</taxon>
        <taxon>Spirochaetia</taxon>
        <taxon>Leptospirales</taxon>
        <taxon>Leptospiraceae</taxon>
        <taxon>Leptospira</taxon>
    </lineage>
</organism>